<evidence type="ECO:0000313" key="10">
    <source>
        <dbReference type="Proteomes" id="UP000295124"/>
    </source>
</evidence>
<dbReference type="AlphaFoldDB" id="A0A4R4ZKY8"/>
<comment type="subcellular location">
    <subcellularLocation>
        <location evidence="1">Cell membrane</location>
        <topology evidence="1">Multi-pass membrane protein</topology>
    </subcellularLocation>
</comment>
<dbReference type="InterPro" id="IPR010432">
    <property type="entry name" value="RDD"/>
</dbReference>
<protein>
    <submittedName>
        <fullName evidence="9">RDD family protein</fullName>
    </submittedName>
</protein>
<proteinExistence type="predicted"/>
<evidence type="ECO:0000256" key="1">
    <source>
        <dbReference type="ARBA" id="ARBA00004651"/>
    </source>
</evidence>
<dbReference type="RefSeq" id="WP_132170961.1">
    <property type="nucleotide sequence ID" value="NZ_SMKX01000074.1"/>
</dbReference>
<sequence length="197" mass="21514">MSTPIPPPGSNDPYAERPQDWGPQLYERQPLYGQPAHGSALPPLADWLPRVGASLIDSVLQSIPMLVGYGILLANLASRAENEYPDDVPAVWAFVCLGIGFLGSIGVFVWNRVIRQGTTGQSVGKSVLKIRLVEGTYFQPVGPGMAFGRDLLGGIFNQACYIDSLWPLWDEKKQTLHDKVLNTYVVSVGQQERGAGY</sequence>
<dbReference type="GO" id="GO:0005886">
    <property type="term" value="C:plasma membrane"/>
    <property type="evidence" value="ECO:0007669"/>
    <property type="project" value="UniProtKB-SubCell"/>
</dbReference>
<feature type="transmembrane region" description="Helical" evidence="7">
    <location>
        <begin position="90"/>
        <end position="110"/>
    </location>
</feature>
<name>A0A4R4ZKY8_9ACTN</name>
<dbReference type="Pfam" id="PF06271">
    <property type="entry name" value="RDD"/>
    <property type="match status" value="1"/>
</dbReference>
<keyword evidence="4 7" id="KW-1133">Transmembrane helix</keyword>
<keyword evidence="10" id="KW-1185">Reference proteome</keyword>
<dbReference type="EMBL" id="SMKX01000074">
    <property type="protein sequence ID" value="TDD57452.1"/>
    <property type="molecule type" value="Genomic_DNA"/>
</dbReference>
<dbReference type="InterPro" id="IPR051791">
    <property type="entry name" value="Pra-immunoreactive"/>
</dbReference>
<evidence type="ECO:0000256" key="6">
    <source>
        <dbReference type="SAM" id="MobiDB-lite"/>
    </source>
</evidence>
<dbReference type="PANTHER" id="PTHR36115:SF6">
    <property type="entry name" value="PROLINE-RICH ANTIGEN HOMOLOG"/>
    <property type="match status" value="1"/>
</dbReference>
<organism evidence="9 10">
    <name type="scientific">Kribbella antibiotica</name>
    <dbReference type="NCBI Taxonomy" id="190195"/>
    <lineage>
        <taxon>Bacteria</taxon>
        <taxon>Bacillati</taxon>
        <taxon>Actinomycetota</taxon>
        <taxon>Actinomycetes</taxon>
        <taxon>Propionibacteriales</taxon>
        <taxon>Kribbellaceae</taxon>
        <taxon>Kribbella</taxon>
    </lineage>
</organism>
<gene>
    <name evidence="9" type="ORF">E1263_23665</name>
</gene>
<evidence type="ECO:0000256" key="3">
    <source>
        <dbReference type="ARBA" id="ARBA00022692"/>
    </source>
</evidence>
<comment type="caution">
    <text evidence="9">The sequence shown here is derived from an EMBL/GenBank/DDBJ whole genome shotgun (WGS) entry which is preliminary data.</text>
</comment>
<evidence type="ECO:0000259" key="8">
    <source>
        <dbReference type="Pfam" id="PF06271"/>
    </source>
</evidence>
<dbReference type="OrthoDB" id="9793824at2"/>
<dbReference type="PANTHER" id="PTHR36115">
    <property type="entry name" value="PROLINE-RICH ANTIGEN HOMOLOG-RELATED"/>
    <property type="match status" value="1"/>
</dbReference>
<keyword evidence="2" id="KW-1003">Cell membrane</keyword>
<evidence type="ECO:0000256" key="2">
    <source>
        <dbReference type="ARBA" id="ARBA00022475"/>
    </source>
</evidence>
<keyword evidence="3 7" id="KW-0812">Transmembrane</keyword>
<evidence type="ECO:0000313" key="9">
    <source>
        <dbReference type="EMBL" id="TDD57452.1"/>
    </source>
</evidence>
<feature type="domain" description="RDD" evidence="8">
    <location>
        <begin position="45"/>
        <end position="181"/>
    </location>
</feature>
<feature type="compositionally biased region" description="Pro residues" evidence="6">
    <location>
        <begin position="1"/>
        <end position="10"/>
    </location>
</feature>
<feature type="region of interest" description="Disordered" evidence="6">
    <location>
        <begin position="1"/>
        <end position="21"/>
    </location>
</feature>
<dbReference type="Proteomes" id="UP000295124">
    <property type="component" value="Unassembled WGS sequence"/>
</dbReference>
<accession>A0A4R4ZKY8</accession>
<evidence type="ECO:0000256" key="4">
    <source>
        <dbReference type="ARBA" id="ARBA00022989"/>
    </source>
</evidence>
<evidence type="ECO:0000256" key="5">
    <source>
        <dbReference type="ARBA" id="ARBA00023136"/>
    </source>
</evidence>
<keyword evidence="5 7" id="KW-0472">Membrane</keyword>
<evidence type="ECO:0000256" key="7">
    <source>
        <dbReference type="SAM" id="Phobius"/>
    </source>
</evidence>
<reference evidence="9 10" key="1">
    <citation type="submission" date="2019-03" db="EMBL/GenBank/DDBJ databases">
        <title>Draft genome sequences of novel Actinobacteria.</title>
        <authorList>
            <person name="Sahin N."/>
            <person name="Ay H."/>
            <person name="Saygin H."/>
        </authorList>
    </citation>
    <scope>NUCLEOTIDE SEQUENCE [LARGE SCALE GENOMIC DNA]</scope>
    <source>
        <strain evidence="9 10">JCM 13523</strain>
    </source>
</reference>